<proteinExistence type="predicted"/>
<evidence type="ECO:0000313" key="2">
    <source>
        <dbReference type="Proteomes" id="UP000027073"/>
    </source>
</evidence>
<sequence length="212" mass="24389">MPNAKFQIPDSDSRFRRRRRRRRRLSGIWSIGYSDIRISRHRKKRKSGKAKDRDRGRAGLTCDIRKADGGMEMEGRGWGVIAGKRGGERDQCMQDADADADACGPDLETRMYTLVGSNRRWLVLPTRREWRVAQDIWLGYMARLRLIEPAPRVTGSGGQPLPRSAEPPALPCSAHLPTYLHAKYRKKLGDFERRVGIRVLGYWGEEEREREG</sequence>
<dbReference type="EMBL" id="KL198014">
    <property type="protein sequence ID" value="KDQ22710.1"/>
    <property type="molecule type" value="Genomic_DNA"/>
</dbReference>
<dbReference type="VEuPathDB" id="FungiDB:PLEOSDRAFT_172017"/>
<evidence type="ECO:0000313" key="1">
    <source>
        <dbReference type="EMBL" id="KDQ22710.1"/>
    </source>
</evidence>
<organism evidence="1 2">
    <name type="scientific">Pleurotus ostreatus (strain PC15)</name>
    <name type="common">Oyster mushroom</name>
    <dbReference type="NCBI Taxonomy" id="1137138"/>
    <lineage>
        <taxon>Eukaryota</taxon>
        <taxon>Fungi</taxon>
        <taxon>Dikarya</taxon>
        <taxon>Basidiomycota</taxon>
        <taxon>Agaricomycotina</taxon>
        <taxon>Agaricomycetes</taxon>
        <taxon>Agaricomycetidae</taxon>
        <taxon>Agaricales</taxon>
        <taxon>Pleurotineae</taxon>
        <taxon>Pleurotaceae</taxon>
        <taxon>Pleurotus</taxon>
    </lineage>
</organism>
<dbReference type="InParanoid" id="A0A067N6W9"/>
<reference evidence="2" key="1">
    <citation type="journal article" date="2014" name="Proc. Natl. Acad. Sci. U.S.A.">
        <title>Extensive sampling of basidiomycete genomes demonstrates inadequacy of the white-rot/brown-rot paradigm for wood decay fungi.</title>
        <authorList>
            <person name="Riley R."/>
            <person name="Salamov A.A."/>
            <person name="Brown D.W."/>
            <person name="Nagy L.G."/>
            <person name="Floudas D."/>
            <person name="Held B.W."/>
            <person name="Levasseur A."/>
            <person name="Lombard V."/>
            <person name="Morin E."/>
            <person name="Otillar R."/>
            <person name="Lindquist E.A."/>
            <person name="Sun H."/>
            <person name="LaButti K.M."/>
            <person name="Schmutz J."/>
            <person name="Jabbour D."/>
            <person name="Luo H."/>
            <person name="Baker S.E."/>
            <person name="Pisabarro A.G."/>
            <person name="Walton J.D."/>
            <person name="Blanchette R.A."/>
            <person name="Henrissat B."/>
            <person name="Martin F."/>
            <person name="Cullen D."/>
            <person name="Hibbett D.S."/>
            <person name="Grigoriev I.V."/>
        </authorList>
    </citation>
    <scope>NUCLEOTIDE SEQUENCE [LARGE SCALE GENOMIC DNA]</scope>
    <source>
        <strain evidence="2">PC15</strain>
    </source>
</reference>
<protein>
    <submittedName>
        <fullName evidence="1">Uncharacterized protein</fullName>
    </submittedName>
</protein>
<accession>A0A067N6W9</accession>
<gene>
    <name evidence="1" type="ORF">PLEOSDRAFT_172017</name>
</gene>
<dbReference type="AlphaFoldDB" id="A0A067N6W9"/>
<dbReference type="Proteomes" id="UP000027073">
    <property type="component" value="Unassembled WGS sequence"/>
</dbReference>
<name>A0A067N6W9_PLEO1</name>
<dbReference type="HOGENOM" id="CLU_1300154_0_0_1"/>